<accession>A0ABR2L675</accession>
<protein>
    <recommendedName>
        <fullName evidence="5">E3 ubiquitin-protein ligase</fullName>
        <ecNumber evidence="5">2.3.2.27</ecNumber>
    </recommendedName>
</protein>
<name>A0ABR2L675_9EUKA</name>
<comment type="catalytic activity">
    <reaction evidence="5">
        <text>S-ubiquitinyl-[E2 ubiquitin-conjugating enzyme]-L-cysteine + [acceptor protein]-L-lysine = [E2 ubiquitin-conjugating enzyme]-L-cysteine + N(6)-ubiquitinyl-[acceptor protein]-L-lysine.</text>
        <dbReference type="EC" id="2.3.2.27"/>
    </reaction>
</comment>
<dbReference type="PROSITE" id="PS51157">
    <property type="entry name" value="ZF_UBR"/>
    <property type="match status" value="1"/>
</dbReference>
<dbReference type="CDD" id="cd19670">
    <property type="entry name" value="UBR-box_UBR1_2_3"/>
    <property type="match status" value="1"/>
</dbReference>
<keyword evidence="3 5" id="KW-0862">Zinc</keyword>
<keyword evidence="9" id="KW-1185">Reference proteome</keyword>
<evidence type="ECO:0000256" key="6">
    <source>
        <dbReference type="SAM" id="Coils"/>
    </source>
</evidence>
<dbReference type="PANTHER" id="PTHR21497">
    <property type="entry name" value="UBIQUITIN LIGASE E3 ALPHA-RELATED"/>
    <property type="match status" value="1"/>
</dbReference>
<reference evidence="8 9" key="1">
    <citation type="submission" date="2024-04" db="EMBL/GenBank/DDBJ databases">
        <title>Tritrichomonas musculus Genome.</title>
        <authorList>
            <person name="Alves-Ferreira E."/>
            <person name="Grigg M."/>
            <person name="Lorenzi H."/>
            <person name="Galac M."/>
        </authorList>
    </citation>
    <scope>NUCLEOTIDE SEQUENCE [LARGE SCALE GENOMIC DNA]</scope>
    <source>
        <strain evidence="8 9">EAF2021</strain>
    </source>
</reference>
<proteinExistence type="inferred from homology"/>
<dbReference type="Proteomes" id="UP001470230">
    <property type="component" value="Unassembled WGS sequence"/>
</dbReference>
<keyword evidence="1 5" id="KW-0479">Metal-binding</keyword>
<dbReference type="InterPro" id="IPR039164">
    <property type="entry name" value="UBR1-like"/>
</dbReference>
<feature type="domain" description="UBR-type" evidence="7">
    <location>
        <begin position="48"/>
        <end position="118"/>
    </location>
</feature>
<feature type="coiled-coil region" evidence="6">
    <location>
        <begin position="1079"/>
        <end position="1117"/>
    </location>
</feature>
<keyword evidence="5" id="KW-0808">Transferase</keyword>
<comment type="caution">
    <text evidence="8">The sequence shown here is derived from an EMBL/GenBank/DDBJ whole genome shotgun (WGS) entry which is preliminary data.</text>
</comment>
<evidence type="ECO:0000256" key="5">
    <source>
        <dbReference type="RuleBase" id="RU366018"/>
    </source>
</evidence>
<comment type="function">
    <text evidence="5">Ubiquitin ligase protein which is a component of the N-end rule pathway. Recognizes and binds to proteins bearing specific N-terminal residues that are destabilizing according to the N-end rule, leading to their ubiquitination and subsequent degradation.</text>
</comment>
<evidence type="ECO:0000256" key="1">
    <source>
        <dbReference type="ARBA" id="ARBA00022723"/>
    </source>
</evidence>
<evidence type="ECO:0000259" key="7">
    <source>
        <dbReference type="PROSITE" id="PS51157"/>
    </source>
</evidence>
<evidence type="ECO:0000313" key="8">
    <source>
        <dbReference type="EMBL" id="KAK8897755.1"/>
    </source>
</evidence>
<gene>
    <name evidence="8" type="ORF">M9Y10_015721</name>
</gene>
<evidence type="ECO:0000256" key="4">
    <source>
        <dbReference type="PROSITE-ProRule" id="PRU00508"/>
    </source>
</evidence>
<evidence type="ECO:0000313" key="9">
    <source>
        <dbReference type="Proteomes" id="UP001470230"/>
    </source>
</evidence>
<dbReference type="Gene3D" id="2.10.110.30">
    <property type="match status" value="1"/>
</dbReference>
<dbReference type="InterPro" id="IPR003126">
    <property type="entry name" value="Znf_UBR"/>
</dbReference>
<keyword evidence="6" id="KW-0175">Coiled coil</keyword>
<dbReference type="Pfam" id="PF02207">
    <property type="entry name" value="zf-UBR"/>
    <property type="match status" value="1"/>
</dbReference>
<dbReference type="PANTHER" id="PTHR21497:SF24">
    <property type="entry name" value="E3 UBIQUITIN-PROTEIN LIGASE UBR1"/>
    <property type="match status" value="1"/>
</dbReference>
<dbReference type="EC" id="2.3.2.27" evidence="5"/>
<organism evidence="8 9">
    <name type="scientific">Tritrichomonas musculus</name>
    <dbReference type="NCBI Taxonomy" id="1915356"/>
    <lineage>
        <taxon>Eukaryota</taxon>
        <taxon>Metamonada</taxon>
        <taxon>Parabasalia</taxon>
        <taxon>Tritrichomonadida</taxon>
        <taxon>Tritrichomonadidae</taxon>
        <taxon>Tritrichomonas</taxon>
    </lineage>
</organism>
<dbReference type="EMBL" id="JAPFFF010000002">
    <property type="protein sequence ID" value="KAK8897755.1"/>
    <property type="molecule type" value="Genomic_DNA"/>
</dbReference>
<feature type="zinc finger region" description="UBR-type" evidence="4">
    <location>
        <begin position="48"/>
        <end position="118"/>
    </location>
</feature>
<keyword evidence="5" id="KW-0833">Ubl conjugation pathway</keyword>
<sequence>MDYQRLKSLFISDPSSAINESHKIICSVTNFSSFKDFYNYHLQNSHVSTCQNEWSTPKMSVHCVDCAVDSSSCICLQCFLNGNHQGHEYLISTNGIGNCDCGDTSLWKRSGFCPKHQGIEEDSNPENYIDEKLRTTLTDTIFKASFSAMKHLITDNGTKMSPIIQFLMSFLNFGDGFRRLLSISLTEKVNFEKIMYSIFESNVEFSKILQHFCGLLINDELFKTNFSKLNYKMMIDKILPFTIDNLGFRASNKSIEVWNSFWFHCYGPSESRRNIRKFGWKWNEFGIQAATELKEVLSFTESMRFKEFVPGFFTDIVDLKAASDCQPNEETQELFDRLFSDVLAEGTKKGVENGVNNTIMLCSFSENRHTWNYLPLFYFNMTFYKIFSSFKDKKNLKFDNMFIQLERTVNINQIYLIGNNTVGPNDENENDKFVSKLLKHPDYENLDIPENNFKSFRKGAYFYSCFPMYNGFVNLLRNDNLCRVKIAQFLSKEKYQKLRIQLGIITLKNLLAMICFNESLVPRSNEGINRLFTLYVKTPSLFSNGIPLLFPAFQLLIGLQCNEKAQVSEFSLKEFFAFEMAREIGIFDDFDEDDNENIVEIQKQMTFAFLYASILLVIERDLFNFDGYKFIEQQIILALKSGVSDLNKVKDLFDDDSTPTGHKVSTFNKIFSGVATVRQKAKTSDNVNNDNNNSDVSFVLKEGIECKNISAIYSFNQLKNLMNNEISKHPENLLQIPSFEPEETFFFHSNNNENDEEIDSSDLNIRLKEFLMTPTVLAIVYQTLRYENESESHNIVLNDHLAMNILILISKFLQETEDDSNSLDESKVIQYNSNLADLIAQIKRVVFDFKVDSDENATIKNTLTKKAFNSFLKTKIGSNSREPKSFVDILLEKGEIGKNVLSQMSIEIQDLDNQSNKEDINKMKKLRAQKLKENIMNHFHSITSNFNLNDDQNEDAITPANTSEKETCSICSNSRKKEVLSYPLYIYRTKFPFIIDKPPLIEIPLKRAIREREVHEDDYYESIKIDDENQNEEEEIVDPETRFAQILSQSPMLDINDELSEEEVQQRRLLQEFIHSRIVQKYEEMMQKLAERKKQREDNLALKIQREKEEALRKEKELQEPDKLVAKRCTPGNIFVIQFGICQHLVHPDCVCKDNFTCPIDRSFKNGFLPNIDDLSNKTIFKDNSNSFDDLSDELKEALNLFMNKYSLFFTKSDEKIIDPFVELVKSLSGLIATFEIRLRSLPGCLDSKKTKFLSRNLFLTTWYAYRMKGKPTMKTGFIDDVSEDVELKLTVFQRFIKKLIECDELEKSSAQKDEALKQILQSFISSFNETKSTKELCLFLRRVCLTDHFMLKNEKQENQEQNENKIIDWDDIFSPQKLSTKFNVPVECLKERDGEEFEFKPFVFSKMPKEFIRFAQEPYNFPVEETQVFTTFNMIDYNHLILHYDEEKDECNENDYMTELLQSNETNNLPFFLNTNFSKKNFPSVLLCIGVLASKVIVINDGRLVEMRPFYIDRYGCDDIGFRRYQPLFLNEDRYERMMDEILSGDFSNNLMPILGH</sequence>
<evidence type="ECO:0000256" key="3">
    <source>
        <dbReference type="ARBA" id="ARBA00022833"/>
    </source>
</evidence>
<evidence type="ECO:0000256" key="2">
    <source>
        <dbReference type="ARBA" id="ARBA00022771"/>
    </source>
</evidence>
<dbReference type="CDD" id="cd22249">
    <property type="entry name" value="UDM1_RNF168_RNF169-like"/>
    <property type="match status" value="1"/>
</dbReference>
<keyword evidence="2 5" id="KW-0863">Zinc-finger</keyword>
<comment type="pathway">
    <text evidence="5">Protein modification; protein ubiquitination.</text>
</comment>
<comment type="similarity">
    <text evidence="5">Belongs to the E3 ubiquitin-protein ligase UBR1-like family.</text>
</comment>
<dbReference type="SMART" id="SM00396">
    <property type="entry name" value="ZnF_UBR1"/>
    <property type="match status" value="1"/>
</dbReference>